<protein>
    <submittedName>
        <fullName evidence="1">Uncharacterized protein</fullName>
    </submittedName>
</protein>
<reference evidence="1 2" key="1">
    <citation type="submission" date="2006-02" db="EMBL/GenBank/DDBJ databases">
        <authorList>
            <person name="Pinhassi J."/>
            <person name="Pedros-Alio C."/>
            <person name="Ferriera S."/>
            <person name="Johnson J."/>
            <person name="Kravitz S."/>
            <person name="Halpern A."/>
            <person name="Remington K."/>
            <person name="Beeson K."/>
            <person name="Tran B."/>
            <person name="Rogers Y.-H."/>
            <person name="Friedman R."/>
            <person name="Venter J.C."/>
        </authorList>
    </citation>
    <scope>NUCLEOTIDE SEQUENCE [LARGE SCALE GENOMIC DNA]</scope>
    <source>
        <strain evidence="1 2">MED92</strain>
    </source>
</reference>
<gene>
    <name evidence="1" type="ORF">MED92_00735</name>
</gene>
<keyword evidence="2" id="KW-1185">Reference proteome</keyword>
<dbReference type="Proteomes" id="UP000002171">
    <property type="component" value="Unassembled WGS sequence"/>
</dbReference>
<sequence>MVQSVQWVTHVNPLKQQKFDIVFSDNGVWLAGRAFVLSGNSFNQAICKLTF</sequence>
<dbReference type="AlphaFoldDB" id="A0A7U8GRA8"/>
<comment type="caution">
    <text evidence="1">The sequence shown here is derived from an EMBL/GenBank/DDBJ whole genome shotgun (WGS) entry which is preliminary data.</text>
</comment>
<dbReference type="EMBL" id="AAOW01000025">
    <property type="protein sequence ID" value="EAR60043.1"/>
    <property type="molecule type" value="Genomic_DNA"/>
</dbReference>
<name>A0A7U8GRA8_NEPCE</name>
<proteinExistence type="predicted"/>
<organism evidence="1 2">
    <name type="scientific">Neptuniibacter caesariensis</name>
    <dbReference type="NCBI Taxonomy" id="207954"/>
    <lineage>
        <taxon>Bacteria</taxon>
        <taxon>Pseudomonadati</taxon>
        <taxon>Pseudomonadota</taxon>
        <taxon>Gammaproteobacteria</taxon>
        <taxon>Oceanospirillales</taxon>
        <taxon>Oceanospirillaceae</taxon>
        <taxon>Neptuniibacter</taxon>
    </lineage>
</organism>
<accession>A0A7U8GRA8</accession>
<evidence type="ECO:0000313" key="1">
    <source>
        <dbReference type="EMBL" id="EAR60043.1"/>
    </source>
</evidence>
<evidence type="ECO:0000313" key="2">
    <source>
        <dbReference type="Proteomes" id="UP000002171"/>
    </source>
</evidence>